<evidence type="ECO:0000313" key="1">
    <source>
        <dbReference type="EMBL" id="MEP0820478.1"/>
    </source>
</evidence>
<proteinExistence type="predicted"/>
<keyword evidence="2" id="KW-1185">Reference proteome</keyword>
<name>A0ABV0JGQ1_9CYAN</name>
<accession>A0ABV0JGQ1</accession>
<gene>
    <name evidence="1" type="ORF">NC998_25620</name>
</gene>
<dbReference type="EMBL" id="JAMPKM010000031">
    <property type="protein sequence ID" value="MEP0820478.1"/>
    <property type="molecule type" value="Genomic_DNA"/>
</dbReference>
<reference evidence="1 2" key="1">
    <citation type="submission" date="2022-04" db="EMBL/GenBank/DDBJ databases">
        <title>Positive selection, recombination, and allopatry shape intraspecific diversity of widespread and dominant cyanobacteria.</title>
        <authorList>
            <person name="Wei J."/>
            <person name="Shu W."/>
            <person name="Hu C."/>
        </authorList>
    </citation>
    <scope>NUCLEOTIDE SEQUENCE [LARGE SCALE GENOMIC DNA]</scope>
    <source>
        <strain evidence="1 2">GB2-A4</strain>
    </source>
</reference>
<protein>
    <submittedName>
        <fullName evidence="1">Uncharacterized protein</fullName>
    </submittedName>
</protein>
<organism evidence="1 2">
    <name type="scientific">Trichocoleus desertorum GB2-A4</name>
    <dbReference type="NCBI Taxonomy" id="2933944"/>
    <lineage>
        <taxon>Bacteria</taxon>
        <taxon>Bacillati</taxon>
        <taxon>Cyanobacteriota</taxon>
        <taxon>Cyanophyceae</taxon>
        <taxon>Leptolyngbyales</taxon>
        <taxon>Trichocoleusaceae</taxon>
        <taxon>Trichocoleus</taxon>
    </lineage>
</organism>
<dbReference type="RefSeq" id="WP_190441473.1">
    <property type="nucleotide sequence ID" value="NZ_JAMPKM010000031.1"/>
</dbReference>
<comment type="caution">
    <text evidence="1">The sequence shown here is derived from an EMBL/GenBank/DDBJ whole genome shotgun (WGS) entry which is preliminary data.</text>
</comment>
<evidence type="ECO:0000313" key="2">
    <source>
        <dbReference type="Proteomes" id="UP001464891"/>
    </source>
</evidence>
<sequence length="109" mass="12901">MVTTDKGHDTQHDETDNFVRQHPTKKLRYKLVQFLLKETVFLENFDRSDRLNRLELLSIPCLWWCGHYYQFPSPNLGQQARDPRLTSIHAAVLLSDRLKRFSSLIGHLH</sequence>
<dbReference type="Proteomes" id="UP001464891">
    <property type="component" value="Unassembled WGS sequence"/>
</dbReference>